<dbReference type="SUPFAM" id="SSF53187">
    <property type="entry name" value="Zn-dependent exopeptidases"/>
    <property type="match status" value="1"/>
</dbReference>
<evidence type="ECO:0000256" key="7">
    <source>
        <dbReference type="ARBA" id="ARBA00022833"/>
    </source>
</evidence>
<dbReference type="SUPFAM" id="SSF101821">
    <property type="entry name" value="Aminopeptidase/glucanase lid domain"/>
    <property type="match status" value="1"/>
</dbReference>
<dbReference type="AlphaFoldDB" id="B5CRI0"/>
<comment type="caution">
    <text evidence="12">The sequence shown here is derived from an EMBL/GenBank/DDBJ whole genome shotgun (WGS) entry which is preliminary data.</text>
</comment>
<evidence type="ECO:0000313" key="13">
    <source>
        <dbReference type="Proteomes" id="UP000003254"/>
    </source>
</evidence>
<keyword evidence="7 9" id="KW-0862">Zinc</keyword>
<gene>
    <name evidence="12" type="ORF">RUMLAC_02081</name>
</gene>
<evidence type="ECO:0000256" key="6">
    <source>
        <dbReference type="ARBA" id="ARBA00022801"/>
    </source>
</evidence>
<keyword evidence="6 9" id="KW-0378">Hydrolase</keyword>
<dbReference type="GO" id="GO:0005737">
    <property type="term" value="C:cytoplasm"/>
    <property type="evidence" value="ECO:0007669"/>
    <property type="project" value="UniProtKB-ARBA"/>
</dbReference>
<dbReference type="InterPro" id="IPR001948">
    <property type="entry name" value="Peptidase_M18"/>
</dbReference>
<evidence type="ECO:0000256" key="1">
    <source>
        <dbReference type="ARBA" id="ARBA00001947"/>
    </source>
</evidence>
<evidence type="ECO:0000256" key="9">
    <source>
        <dbReference type="RuleBase" id="RU004386"/>
    </source>
</evidence>
<dbReference type="PANTHER" id="PTHR28570">
    <property type="entry name" value="ASPARTYL AMINOPEPTIDASE"/>
    <property type="match status" value="1"/>
</dbReference>
<keyword evidence="8 9" id="KW-0482">Metalloprotease</keyword>
<keyword evidence="5 9" id="KW-0479">Metal-binding</keyword>
<name>B5CRI0_9FIRM</name>
<dbReference type="Gene3D" id="3.40.630.10">
    <property type="entry name" value="Zn peptidases"/>
    <property type="match status" value="1"/>
</dbReference>
<dbReference type="EC" id="3.4.11.-" evidence="10"/>
<evidence type="ECO:0000256" key="5">
    <source>
        <dbReference type="ARBA" id="ARBA00022723"/>
    </source>
</evidence>
<dbReference type="NCBIfam" id="NF002600">
    <property type="entry name" value="PRK02256.1"/>
    <property type="match status" value="1"/>
</dbReference>
<proteinExistence type="inferred from homology"/>
<dbReference type="Proteomes" id="UP000003254">
    <property type="component" value="Unassembled WGS sequence"/>
</dbReference>
<reference evidence="12 13" key="1">
    <citation type="submission" date="2008-08" db="EMBL/GenBank/DDBJ databases">
        <title>Draft genome sequence of Ruminococcus lactaris ATCC 29176.</title>
        <authorList>
            <person name="Sudarsanam P."/>
            <person name="Ley R."/>
            <person name="Guruge J."/>
            <person name="Turnbaugh P.J."/>
            <person name="Mahowald M."/>
            <person name="Liep D."/>
            <person name="Gordon J."/>
        </authorList>
    </citation>
    <scope>NUCLEOTIDE SEQUENCE [LARGE SCALE GENOMIC DNA]</scope>
    <source>
        <strain evidence="12 13">ATCC 29176</strain>
    </source>
</reference>
<evidence type="ECO:0000256" key="2">
    <source>
        <dbReference type="ARBA" id="ARBA00008290"/>
    </source>
</evidence>
<feature type="region of interest" description="Disordered" evidence="11">
    <location>
        <begin position="1"/>
        <end position="25"/>
    </location>
</feature>
<organism evidence="12 13">
    <name type="scientific">[Ruminococcus] lactaris ATCC 29176</name>
    <dbReference type="NCBI Taxonomy" id="471875"/>
    <lineage>
        <taxon>Bacteria</taxon>
        <taxon>Bacillati</taxon>
        <taxon>Bacillota</taxon>
        <taxon>Clostridia</taxon>
        <taxon>Lachnospirales</taxon>
        <taxon>Lachnospiraceae</taxon>
        <taxon>Mediterraneibacter</taxon>
    </lineage>
</organism>
<protein>
    <recommendedName>
        <fullName evidence="10">M18 family aminopeptidase</fullName>
        <ecNumber evidence="10">3.4.11.-</ecNumber>
    </recommendedName>
</protein>
<dbReference type="Pfam" id="PF02127">
    <property type="entry name" value="Peptidase_M18"/>
    <property type="match status" value="1"/>
</dbReference>
<dbReference type="GO" id="GO:0008237">
    <property type="term" value="F:metallopeptidase activity"/>
    <property type="evidence" value="ECO:0007669"/>
    <property type="project" value="UniProtKB-KW"/>
</dbReference>
<keyword evidence="13" id="KW-1185">Reference proteome</keyword>
<dbReference type="InterPro" id="IPR023358">
    <property type="entry name" value="Peptidase_M18_dom2"/>
</dbReference>
<dbReference type="FunFam" id="2.30.250.10:FF:000006">
    <property type="entry name" value="Probable M18 family aminopeptidase 1"/>
    <property type="match status" value="1"/>
</dbReference>
<dbReference type="eggNOG" id="COG1362">
    <property type="taxonomic scope" value="Bacteria"/>
</dbReference>
<accession>B5CRI0</accession>
<keyword evidence="4 9" id="KW-0645">Protease</keyword>
<dbReference type="PRINTS" id="PR00932">
    <property type="entry name" value="AMINO1PTASE"/>
</dbReference>
<evidence type="ECO:0000256" key="10">
    <source>
        <dbReference type="RuleBase" id="RU004387"/>
    </source>
</evidence>
<evidence type="ECO:0000256" key="4">
    <source>
        <dbReference type="ARBA" id="ARBA00022670"/>
    </source>
</evidence>
<comment type="cofactor">
    <cofactor evidence="1 10">
        <name>Zn(2+)</name>
        <dbReference type="ChEBI" id="CHEBI:29105"/>
    </cofactor>
</comment>
<dbReference type="GO" id="GO:0004177">
    <property type="term" value="F:aminopeptidase activity"/>
    <property type="evidence" value="ECO:0007669"/>
    <property type="project" value="UniProtKB-KW"/>
</dbReference>
<dbReference type="HOGENOM" id="CLU_590123_0_0_9"/>
<reference evidence="12 13" key="2">
    <citation type="submission" date="2008-08" db="EMBL/GenBank/DDBJ databases">
        <authorList>
            <person name="Fulton L."/>
            <person name="Clifton S."/>
            <person name="Fulton B."/>
            <person name="Xu J."/>
            <person name="Minx P."/>
            <person name="Pepin K.H."/>
            <person name="Johnson M."/>
            <person name="Bhonagiri V."/>
            <person name="Nash W.E."/>
            <person name="Mardis E.R."/>
            <person name="Wilson R.K."/>
        </authorList>
    </citation>
    <scope>NUCLEOTIDE SEQUENCE [LARGE SCALE GENOMIC DNA]</scope>
    <source>
        <strain evidence="12 13">ATCC 29176</strain>
    </source>
</reference>
<comment type="similarity">
    <text evidence="2 9">Belongs to the peptidase M18 family.</text>
</comment>
<dbReference type="GO" id="GO:0006508">
    <property type="term" value="P:proteolysis"/>
    <property type="evidence" value="ECO:0007669"/>
    <property type="project" value="UniProtKB-KW"/>
</dbReference>
<sequence>MERAVPYRSDGNRSEENKEEISMERKNAWSQYSAEELSRLEAVNEDYKACLDAGKTERECVRLTIERIEKEGYKNLKEVIRNGEKVQAGDKVYAVCMDKTIAMFHMGTKPLEEGMNLLGAHIDSPRIDVKQNPLYENDEFAYLDTHYYGGIKKYQWVTLPLALHGVIAKKDGTVVNVSIGEKEDDPVFVITDLLIHLAAKQMEKKASTVVEGEKLDLLIGSRPIEQDESLEEKEKEAVKANVMKLLKEYYEMEEEDFLSAELEIVPAGKARDCGLDRSMVLAYGQDDRVCAFTSLFAMLDVEAVEHTACCILVDKEEIGSVGATGMHSRFFENTVAELVALTEGESELKVRRTLMNSRMLSSDVSAAYDPMYAEVFEKRSAAFFGKGLVFNKFTGSRGKSGSNDANAEYLAKIRNAMDAQAVAYQFAELGKVDAGGGGTIAYIMANYGMEVIDSGVAVLSMHAPWEVTSKADVYEAYKGYRAFIEEM</sequence>
<dbReference type="GO" id="GO:0008270">
    <property type="term" value="F:zinc ion binding"/>
    <property type="evidence" value="ECO:0007669"/>
    <property type="project" value="InterPro"/>
</dbReference>
<dbReference type="EMBL" id="ABOU02000047">
    <property type="protein sequence ID" value="EDY32202.1"/>
    <property type="molecule type" value="Genomic_DNA"/>
</dbReference>
<evidence type="ECO:0000256" key="11">
    <source>
        <dbReference type="SAM" id="MobiDB-lite"/>
    </source>
</evidence>
<evidence type="ECO:0000256" key="8">
    <source>
        <dbReference type="ARBA" id="ARBA00023049"/>
    </source>
</evidence>
<evidence type="ECO:0000313" key="12">
    <source>
        <dbReference type="EMBL" id="EDY32202.1"/>
    </source>
</evidence>
<dbReference type="Gene3D" id="2.30.250.10">
    <property type="entry name" value="Aminopeptidase i, Domain 2"/>
    <property type="match status" value="1"/>
</dbReference>
<dbReference type="PANTHER" id="PTHR28570:SF2">
    <property type="entry name" value="M18 FAMILY AMINOPEPTIDASE 1-RELATED"/>
    <property type="match status" value="1"/>
</dbReference>
<keyword evidence="3 9" id="KW-0031">Aminopeptidase</keyword>
<evidence type="ECO:0000256" key="3">
    <source>
        <dbReference type="ARBA" id="ARBA00022438"/>
    </source>
</evidence>